<dbReference type="AlphaFoldDB" id="A0A9Q8PK50"/>
<dbReference type="EMBL" id="CP090173">
    <property type="protein sequence ID" value="UJO23854.1"/>
    <property type="molecule type" value="Genomic_DNA"/>
</dbReference>
<organism evidence="1 2">
    <name type="scientific">Passalora fulva</name>
    <name type="common">Tomato leaf mold</name>
    <name type="synonym">Cladosporium fulvum</name>
    <dbReference type="NCBI Taxonomy" id="5499"/>
    <lineage>
        <taxon>Eukaryota</taxon>
        <taxon>Fungi</taxon>
        <taxon>Dikarya</taxon>
        <taxon>Ascomycota</taxon>
        <taxon>Pezizomycotina</taxon>
        <taxon>Dothideomycetes</taxon>
        <taxon>Dothideomycetidae</taxon>
        <taxon>Mycosphaerellales</taxon>
        <taxon>Mycosphaerellaceae</taxon>
        <taxon>Fulvia</taxon>
    </lineage>
</organism>
<protein>
    <submittedName>
        <fullName evidence="1">Uncharacterized protein</fullName>
    </submittedName>
</protein>
<dbReference type="KEGG" id="ffu:CLAFUR5_13355"/>
<name>A0A9Q8PK50_PASFU</name>
<accession>A0A9Q8PK50</accession>
<reference evidence="1" key="2">
    <citation type="journal article" date="2022" name="Microb. Genom.">
        <title>A chromosome-scale genome assembly of the tomato pathogen Cladosporium fulvum reveals a compartmentalized genome architecture and the presence of a dispensable chromosome.</title>
        <authorList>
            <person name="Zaccaron A.Z."/>
            <person name="Chen L.H."/>
            <person name="Samaras A."/>
            <person name="Stergiopoulos I."/>
        </authorList>
    </citation>
    <scope>NUCLEOTIDE SEQUENCE</scope>
    <source>
        <strain evidence="1">Race5_Kim</strain>
    </source>
</reference>
<dbReference type="Proteomes" id="UP000756132">
    <property type="component" value="Chromosome 11"/>
</dbReference>
<keyword evidence="2" id="KW-1185">Reference proteome</keyword>
<dbReference type="GeneID" id="71993233"/>
<sequence length="135" mass="15678">MYEYTRTIERQRICSGSERLRQLFHVGAPEPMWSARFTGSPYSFEVYDRWLREGNLPMGVVEANNRMADGVLEDWGYMKLAELYHCVRWLEDHRFRDAILDAFLGKLQSPRSVDLPGPECTLGFTTLGLALRRTS</sequence>
<reference evidence="1" key="1">
    <citation type="submission" date="2021-12" db="EMBL/GenBank/DDBJ databases">
        <authorList>
            <person name="Zaccaron A."/>
            <person name="Stergiopoulos I."/>
        </authorList>
    </citation>
    <scope>NUCLEOTIDE SEQUENCE</scope>
    <source>
        <strain evidence="1">Race5_Kim</strain>
    </source>
</reference>
<gene>
    <name evidence="1" type="ORF">CLAFUR5_13355</name>
</gene>
<evidence type="ECO:0000313" key="2">
    <source>
        <dbReference type="Proteomes" id="UP000756132"/>
    </source>
</evidence>
<evidence type="ECO:0000313" key="1">
    <source>
        <dbReference type="EMBL" id="UJO23854.1"/>
    </source>
</evidence>
<proteinExistence type="predicted"/>
<dbReference type="RefSeq" id="XP_047768220.1">
    <property type="nucleotide sequence ID" value="XM_047912503.1"/>
</dbReference>